<keyword evidence="4" id="KW-0112">Calmodulin-binding</keyword>
<sequence>MHNVKLAFEVLNDYGIQLKDEHGSTIDTKDIVDRHREKTFALLWKIVFAFQVNISLDVDQLKAEIAFLKKLQVTKLKRPDLESVSNMGNDISRSYSYDSYGDNVKLLMDWVNVVCGFYNIKVENFTVSFSDGRVLSISTSVLYKELLDNEKRNFQLINAAVSDLGGIPAMIQYSDMSNTIPDEKVVITYVSFLCSRLISLSKEIRAALLIQSAWRKYRLKIKLAETRKQTSNAVVVIQKHWRRYLAVLELQKLKKATQEETERIAMQRWQEAVIVLQAWYRMKRERRRMKRSTIKIQRWYRGNWQRRKYLQYRKKIIIIQRMVRRWISRRTINTVGIPKDINPQTVSTGVTKFQALWRGYSWRKKTDTPETRSLRDSLIIANKESKEEKKLCNRTSVAIDYLLRYKHFSYILTALKDLEVVTRLSPVCCENMAQSKAVCTIFTLIRSCNRSVPSMDVIKYSVQVLLNLSKYERTTDAVYSVENSVGTLLDLLQMYRERAGDKTSEKSGSIFTKTCCLFAHLSKDSRRASEIRNNHKVVASLRRLFKLTARKHQMDVQRMLAKQKLDAYINGQSSIPVKVKIISRQRPDWDLRKDNIREIVDPLQAIEMVMNTLGISCN</sequence>
<evidence type="ECO:0000259" key="5">
    <source>
        <dbReference type="PROSITE" id="PS50021"/>
    </source>
</evidence>
<keyword evidence="3" id="KW-0677">Repeat</keyword>
<organism evidence="6 7">
    <name type="scientific">Crotalus adamanteus</name>
    <name type="common">Eastern diamondback rattlesnake</name>
    <dbReference type="NCBI Taxonomy" id="8729"/>
    <lineage>
        <taxon>Eukaryota</taxon>
        <taxon>Metazoa</taxon>
        <taxon>Chordata</taxon>
        <taxon>Craniata</taxon>
        <taxon>Vertebrata</taxon>
        <taxon>Euteleostomi</taxon>
        <taxon>Lepidosauria</taxon>
        <taxon>Squamata</taxon>
        <taxon>Bifurcata</taxon>
        <taxon>Unidentata</taxon>
        <taxon>Episquamata</taxon>
        <taxon>Toxicofera</taxon>
        <taxon>Serpentes</taxon>
        <taxon>Colubroidea</taxon>
        <taxon>Viperidae</taxon>
        <taxon>Crotalinae</taxon>
        <taxon>Crotalus</taxon>
    </lineage>
</organism>
<keyword evidence="7" id="KW-1185">Reference proteome</keyword>
<dbReference type="GO" id="GO:0051295">
    <property type="term" value="P:establishment of meiotic spindle localization"/>
    <property type="evidence" value="ECO:0007669"/>
    <property type="project" value="TreeGrafter"/>
</dbReference>
<dbReference type="SMART" id="SM00015">
    <property type="entry name" value="IQ"/>
    <property type="match status" value="6"/>
</dbReference>
<reference evidence="6 7" key="1">
    <citation type="journal article" date="2024" name="Proc. Natl. Acad. Sci. U.S.A.">
        <title>The genetic regulatory architecture and epigenomic basis for age-related changes in rattlesnake venom.</title>
        <authorList>
            <person name="Hogan M.P."/>
            <person name="Holding M.L."/>
            <person name="Nystrom G.S."/>
            <person name="Colston T.J."/>
            <person name="Bartlett D.A."/>
            <person name="Mason A.J."/>
            <person name="Ellsworth S.A."/>
            <person name="Rautsaw R.M."/>
            <person name="Lawrence K.C."/>
            <person name="Strickland J.L."/>
            <person name="He B."/>
            <person name="Fraser P."/>
            <person name="Margres M.J."/>
            <person name="Gilbert D.M."/>
            <person name="Gibbs H.L."/>
            <person name="Parkinson C.L."/>
            <person name="Rokyta D.R."/>
        </authorList>
    </citation>
    <scope>NUCLEOTIDE SEQUENCE [LARGE SCALE GENOMIC DNA]</scope>
    <source>
        <strain evidence="6">DRR0105</strain>
    </source>
</reference>
<dbReference type="InterPro" id="IPR036872">
    <property type="entry name" value="CH_dom_sf"/>
</dbReference>
<dbReference type="InterPro" id="IPR027417">
    <property type="entry name" value="P-loop_NTPase"/>
</dbReference>
<keyword evidence="2" id="KW-0963">Cytoplasm</keyword>
<evidence type="ECO:0000256" key="1">
    <source>
        <dbReference type="ARBA" id="ARBA00004496"/>
    </source>
</evidence>
<dbReference type="InterPro" id="IPR011989">
    <property type="entry name" value="ARM-like"/>
</dbReference>
<dbReference type="GO" id="GO:0007051">
    <property type="term" value="P:spindle organization"/>
    <property type="evidence" value="ECO:0007669"/>
    <property type="project" value="TreeGrafter"/>
</dbReference>
<dbReference type="Gene3D" id="1.20.5.190">
    <property type="match status" value="2"/>
</dbReference>
<feature type="domain" description="Calponin-homology (CH)" evidence="5">
    <location>
        <begin position="1"/>
        <end position="51"/>
    </location>
</feature>
<evidence type="ECO:0000256" key="4">
    <source>
        <dbReference type="ARBA" id="ARBA00022860"/>
    </source>
</evidence>
<dbReference type="PROSITE" id="PS50096">
    <property type="entry name" value="IQ"/>
    <property type="match status" value="4"/>
</dbReference>
<dbReference type="SUPFAM" id="SSF48371">
    <property type="entry name" value="ARM repeat"/>
    <property type="match status" value="1"/>
</dbReference>
<name>A0AAW1BPJ8_CROAD</name>
<dbReference type="Gene3D" id="1.10.418.10">
    <property type="entry name" value="Calponin-like domain"/>
    <property type="match status" value="2"/>
</dbReference>
<dbReference type="InterPro" id="IPR000048">
    <property type="entry name" value="IQ_motif_EF-hand-BS"/>
</dbReference>
<dbReference type="SUPFAM" id="SSF52540">
    <property type="entry name" value="P-loop containing nucleoside triphosphate hydrolases"/>
    <property type="match status" value="1"/>
</dbReference>
<dbReference type="PROSITE" id="PS50021">
    <property type="entry name" value="CH"/>
    <property type="match status" value="1"/>
</dbReference>
<dbReference type="Gene3D" id="1.25.10.10">
    <property type="entry name" value="Leucine-rich Repeat Variant"/>
    <property type="match status" value="1"/>
</dbReference>
<comment type="caution">
    <text evidence="6">The sequence shown here is derived from an EMBL/GenBank/DDBJ whole genome shotgun (WGS) entry which is preliminary data.</text>
</comment>
<dbReference type="PANTHER" id="PTHR22706">
    <property type="entry name" value="ASSEMBLY FACTOR FOR SPINDLE MICROTUBULES"/>
    <property type="match status" value="1"/>
</dbReference>
<dbReference type="Proteomes" id="UP001474421">
    <property type="component" value="Unassembled WGS sequence"/>
</dbReference>
<protein>
    <submittedName>
        <fullName evidence="6">Abnormal spindle-like microcephaly-associated protein</fullName>
    </submittedName>
</protein>
<dbReference type="InterPro" id="IPR001715">
    <property type="entry name" value="CH_dom"/>
</dbReference>
<evidence type="ECO:0000256" key="2">
    <source>
        <dbReference type="ARBA" id="ARBA00022490"/>
    </source>
</evidence>
<comment type="subcellular location">
    <subcellularLocation>
        <location evidence="1">Cytoplasm</location>
    </subcellularLocation>
</comment>
<dbReference type="GO" id="GO:0000278">
    <property type="term" value="P:mitotic cell cycle"/>
    <property type="evidence" value="ECO:0007669"/>
    <property type="project" value="TreeGrafter"/>
</dbReference>
<dbReference type="EMBL" id="JAOTOJ010000003">
    <property type="protein sequence ID" value="KAK9403975.1"/>
    <property type="molecule type" value="Genomic_DNA"/>
</dbReference>
<dbReference type="PANTHER" id="PTHR22706:SF1">
    <property type="entry name" value="ASSEMBLY FACTOR FOR SPINDLE MICROTUBULES"/>
    <property type="match status" value="1"/>
</dbReference>
<dbReference type="CDD" id="cd21224">
    <property type="entry name" value="CH_ASPM_rpt2"/>
    <property type="match status" value="1"/>
</dbReference>
<dbReference type="Pfam" id="PF00307">
    <property type="entry name" value="CH"/>
    <property type="match status" value="1"/>
</dbReference>
<dbReference type="AlphaFoldDB" id="A0AAW1BPJ8"/>
<dbReference type="GO" id="GO:0005516">
    <property type="term" value="F:calmodulin binding"/>
    <property type="evidence" value="ECO:0007669"/>
    <property type="project" value="UniProtKB-KW"/>
</dbReference>
<accession>A0AAW1BPJ8</accession>
<evidence type="ECO:0000313" key="6">
    <source>
        <dbReference type="EMBL" id="KAK9403975.1"/>
    </source>
</evidence>
<dbReference type="InterPro" id="IPR016024">
    <property type="entry name" value="ARM-type_fold"/>
</dbReference>
<dbReference type="GO" id="GO:0005737">
    <property type="term" value="C:cytoplasm"/>
    <property type="evidence" value="ECO:0007669"/>
    <property type="project" value="UniProtKB-SubCell"/>
</dbReference>
<gene>
    <name evidence="6" type="ORF">NXF25_008802</name>
</gene>
<dbReference type="InterPro" id="IPR051185">
    <property type="entry name" value="ASPM"/>
</dbReference>
<evidence type="ECO:0000313" key="7">
    <source>
        <dbReference type="Proteomes" id="UP001474421"/>
    </source>
</evidence>
<evidence type="ECO:0000256" key="3">
    <source>
        <dbReference type="ARBA" id="ARBA00022737"/>
    </source>
</evidence>
<dbReference type="Pfam" id="PF00612">
    <property type="entry name" value="IQ"/>
    <property type="match status" value="5"/>
</dbReference>
<dbReference type="GO" id="GO:0000922">
    <property type="term" value="C:spindle pole"/>
    <property type="evidence" value="ECO:0007669"/>
    <property type="project" value="TreeGrafter"/>
</dbReference>
<dbReference type="SUPFAM" id="SSF47576">
    <property type="entry name" value="Calponin-homology domain, CH-domain"/>
    <property type="match status" value="1"/>
</dbReference>
<proteinExistence type="predicted"/>